<proteinExistence type="predicted"/>
<evidence type="ECO:0000256" key="1">
    <source>
        <dbReference type="SAM" id="MobiDB-lite"/>
    </source>
</evidence>
<organism evidence="2 3">
    <name type="scientific">Pelobates cultripes</name>
    <name type="common">Western spadefoot toad</name>
    <dbReference type="NCBI Taxonomy" id="61616"/>
    <lineage>
        <taxon>Eukaryota</taxon>
        <taxon>Metazoa</taxon>
        <taxon>Chordata</taxon>
        <taxon>Craniata</taxon>
        <taxon>Vertebrata</taxon>
        <taxon>Euteleostomi</taxon>
        <taxon>Amphibia</taxon>
        <taxon>Batrachia</taxon>
        <taxon>Anura</taxon>
        <taxon>Pelobatoidea</taxon>
        <taxon>Pelobatidae</taxon>
        <taxon>Pelobates</taxon>
    </lineage>
</organism>
<keyword evidence="3" id="KW-1185">Reference proteome</keyword>
<name>A0AAD1W5T0_PELCU</name>
<gene>
    <name evidence="2" type="ORF">PECUL_23A032526</name>
</gene>
<reference evidence="2" key="1">
    <citation type="submission" date="2022-03" db="EMBL/GenBank/DDBJ databases">
        <authorList>
            <person name="Alioto T."/>
            <person name="Alioto T."/>
            <person name="Gomez Garrido J."/>
        </authorList>
    </citation>
    <scope>NUCLEOTIDE SEQUENCE</scope>
</reference>
<dbReference type="AlphaFoldDB" id="A0AAD1W5T0"/>
<feature type="non-terminal residue" evidence="2">
    <location>
        <position position="139"/>
    </location>
</feature>
<dbReference type="Proteomes" id="UP001295444">
    <property type="component" value="Chromosome 05"/>
</dbReference>
<accession>A0AAD1W5T0</accession>
<dbReference type="EMBL" id="OW240916">
    <property type="protein sequence ID" value="CAH2293068.1"/>
    <property type="molecule type" value="Genomic_DNA"/>
</dbReference>
<protein>
    <submittedName>
        <fullName evidence="2">Uncharacterized protein</fullName>
    </submittedName>
</protein>
<feature type="region of interest" description="Disordered" evidence="1">
    <location>
        <begin position="110"/>
        <end position="139"/>
    </location>
</feature>
<feature type="compositionally biased region" description="Polar residues" evidence="1">
    <location>
        <begin position="127"/>
        <end position="139"/>
    </location>
</feature>
<sequence length="139" mass="15451">MVTKEDLRALSDTIHAGIRTEVTALKADITAHGSRIQAVETTTQATAAQVEASILAISRQGNMLLALRCQTEDLDNRGRRSNIHIRRLPEPTEEEDVEATRKALFQEIQGADAPESMEFEQTEQIDHAQQTAHQEISYA</sequence>
<evidence type="ECO:0000313" key="3">
    <source>
        <dbReference type="Proteomes" id="UP001295444"/>
    </source>
</evidence>
<evidence type="ECO:0000313" key="2">
    <source>
        <dbReference type="EMBL" id="CAH2293068.1"/>
    </source>
</evidence>